<gene>
    <name evidence="2" type="primary">LOC106121559</name>
</gene>
<dbReference type="Gene3D" id="3.60.10.10">
    <property type="entry name" value="Endonuclease/exonuclease/phosphatase"/>
    <property type="match status" value="1"/>
</dbReference>
<dbReference type="KEGG" id="pxu:106121559"/>
<dbReference type="GeneID" id="106121559"/>
<protein>
    <submittedName>
        <fullName evidence="2">Uncharacterized protein LOC106121559</fullName>
    </submittedName>
</protein>
<sequence length="387" mass="44702">MSRKLTFAMIQEPYIGSIGEVKQYPGTRVIQYTRTPNSDKVIKSAIILFDNTINITQYPNLTTENIAVVKLRTRSWEIGVISIYLEGDKPIEPYLEGIKRAVDNIDTQNILLGGDVNAWNTWWGSRFTNSRGEDMAALLDQLELHLLNTGSESTFDAVRGDKRFSSCVDITTCSTTLLDKIDNWRTDSSIINSDHKALTFTINLEKSIGTDIERTTRKYNTRKANWNEFKEKLEANLKKNNVNKQEIEQTTTPQQLDTIVQNYTNSIQNACDDCFKKEPKNRKIKLTWWTEALTKKKKEVLTKKRRIACAAPIRRRKVVEEYLKAKEEYEKEIKEAQTSSWKSFCTKQDKESMWDSIYRVINRTTKRQEELPITENGQTLNGVESAK</sequence>
<reference evidence="2" key="1">
    <citation type="submission" date="2025-08" db="UniProtKB">
        <authorList>
            <consortium name="RefSeq"/>
        </authorList>
    </citation>
    <scope>IDENTIFICATION</scope>
</reference>
<dbReference type="Proteomes" id="UP000694872">
    <property type="component" value="Unplaced"/>
</dbReference>
<evidence type="ECO:0000259" key="1">
    <source>
        <dbReference type="Pfam" id="PF14529"/>
    </source>
</evidence>
<dbReference type="PANTHER" id="PTHR33273">
    <property type="entry name" value="DOMAIN-CONTAINING PROTEIN, PUTATIVE-RELATED"/>
    <property type="match status" value="1"/>
</dbReference>
<dbReference type="InterPro" id="IPR005135">
    <property type="entry name" value="Endo/exonuclease/phosphatase"/>
</dbReference>
<evidence type="ECO:0000313" key="2">
    <source>
        <dbReference type="RefSeq" id="XP_013172725.1"/>
    </source>
</evidence>
<feature type="domain" description="Endonuclease/exonuclease/phosphatase" evidence="1">
    <location>
        <begin position="80"/>
        <end position="197"/>
    </location>
</feature>
<dbReference type="PANTHER" id="PTHR33273:SF4">
    <property type="entry name" value="ENDONUCLEASE_EXONUCLEASE_PHOSPHATASE DOMAIN-CONTAINING PROTEIN"/>
    <property type="match status" value="1"/>
</dbReference>
<dbReference type="Pfam" id="PF14529">
    <property type="entry name" value="Exo_endo_phos_2"/>
    <property type="match status" value="1"/>
</dbReference>
<dbReference type="RefSeq" id="XP_013172725.1">
    <property type="nucleotide sequence ID" value="XM_013317271.1"/>
</dbReference>
<dbReference type="InterPro" id="IPR036691">
    <property type="entry name" value="Endo/exonu/phosph_ase_sf"/>
</dbReference>
<dbReference type="GO" id="GO:0003824">
    <property type="term" value="F:catalytic activity"/>
    <property type="evidence" value="ECO:0007669"/>
    <property type="project" value="InterPro"/>
</dbReference>
<proteinExistence type="predicted"/>
<dbReference type="AlphaFoldDB" id="A0AAJ6ZHJ6"/>
<accession>A0AAJ6ZHJ6</accession>
<name>A0AAJ6ZHJ6_PAPXU</name>
<dbReference type="SUPFAM" id="SSF56219">
    <property type="entry name" value="DNase I-like"/>
    <property type="match status" value="1"/>
</dbReference>
<organism evidence="2">
    <name type="scientific">Papilio xuthus</name>
    <name type="common">Asian swallowtail butterfly</name>
    <dbReference type="NCBI Taxonomy" id="66420"/>
    <lineage>
        <taxon>Eukaryota</taxon>
        <taxon>Metazoa</taxon>
        <taxon>Ecdysozoa</taxon>
        <taxon>Arthropoda</taxon>
        <taxon>Hexapoda</taxon>
        <taxon>Insecta</taxon>
        <taxon>Pterygota</taxon>
        <taxon>Neoptera</taxon>
        <taxon>Endopterygota</taxon>
        <taxon>Lepidoptera</taxon>
        <taxon>Glossata</taxon>
        <taxon>Ditrysia</taxon>
        <taxon>Papilionoidea</taxon>
        <taxon>Papilionidae</taxon>
        <taxon>Papilioninae</taxon>
        <taxon>Papilio</taxon>
    </lineage>
</organism>
<feature type="non-terminal residue" evidence="2">
    <location>
        <position position="387"/>
    </location>
</feature>